<protein>
    <recommendedName>
        <fullName evidence="6">Ribose 1,5-bisphosphate phosphokinase PhnN</fullName>
        <ecNumber evidence="6">2.7.4.23</ecNumber>
    </recommendedName>
    <alternativeName>
        <fullName evidence="6">Ribose 1,5-bisphosphokinase</fullName>
    </alternativeName>
</protein>
<reference evidence="9 10" key="1">
    <citation type="submission" date="2016-10" db="EMBL/GenBank/DDBJ databases">
        <authorList>
            <person name="Varghese N."/>
            <person name="Submissions S."/>
        </authorList>
    </citation>
    <scope>NUCLEOTIDE SEQUENCE [LARGE SCALE GENOMIC DNA]</scope>
    <source>
        <strain evidence="9 10">LMG 22274</strain>
    </source>
</reference>
<comment type="pathway">
    <text evidence="2 6">Metabolic intermediate biosynthesis; 5-phospho-alpha-D-ribose 1-diphosphate biosynthesis; 5-phospho-alpha-D-ribose 1-diphosphate from D-ribose 5-phosphate (route II): step 3/3.</text>
</comment>
<evidence type="ECO:0000313" key="9">
    <source>
        <dbReference type="EMBL" id="SEI90801.1"/>
    </source>
</evidence>
<comment type="function">
    <text evidence="6">Catalyzes the phosphorylation of ribose 1,5-bisphosphate to 5-phospho-D-ribosyl alpha-1-diphosphate (PRPP).</text>
</comment>
<dbReference type="GO" id="GO:0005524">
    <property type="term" value="F:ATP binding"/>
    <property type="evidence" value="ECO:0007669"/>
    <property type="project" value="UniProtKB-KW"/>
</dbReference>
<dbReference type="RefSeq" id="WP_074981267.1">
    <property type="nucleotide sequence ID" value="NZ_CADFGN010000005.1"/>
</dbReference>
<evidence type="ECO:0000256" key="5">
    <source>
        <dbReference type="ARBA" id="ARBA00022840"/>
    </source>
</evidence>
<dbReference type="NCBIfam" id="TIGR02322">
    <property type="entry name" value="phosphon_PhnN"/>
    <property type="match status" value="1"/>
</dbReference>
<keyword evidence="11" id="KW-1185">Reference proteome</keyword>
<dbReference type="SMART" id="SM00072">
    <property type="entry name" value="GuKc"/>
    <property type="match status" value="1"/>
</dbReference>
<keyword evidence="5 6" id="KW-0067">ATP-binding</keyword>
<organism evidence="9 10">
    <name type="scientific">Paraburkholderia tropica</name>
    <dbReference type="NCBI Taxonomy" id="92647"/>
    <lineage>
        <taxon>Bacteria</taxon>
        <taxon>Pseudomonadati</taxon>
        <taxon>Pseudomonadota</taxon>
        <taxon>Betaproteobacteria</taxon>
        <taxon>Burkholderiales</taxon>
        <taxon>Burkholderiaceae</taxon>
        <taxon>Paraburkholderia</taxon>
    </lineage>
</organism>
<accession>A0AAQ1GBH8</accession>
<evidence type="ECO:0000313" key="11">
    <source>
        <dbReference type="Proteomes" id="UP000247515"/>
    </source>
</evidence>
<dbReference type="InterPro" id="IPR027417">
    <property type="entry name" value="P-loop_NTPase"/>
</dbReference>
<evidence type="ECO:0000256" key="1">
    <source>
        <dbReference type="ARBA" id="ARBA00000373"/>
    </source>
</evidence>
<dbReference type="GO" id="GO:0019634">
    <property type="term" value="P:organic phosphonate metabolic process"/>
    <property type="evidence" value="ECO:0007669"/>
    <property type="project" value="UniProtKB-UniRule"/>
</dbReference>
<evidence type="ECO:0000256" key="4">
    <source>
        <dbReference type="ARBA" id="ARBA00022741"/>
    </source>
</evidence>
<evidence type="ECO:0000256" key="6">
    <source>
        <dbReference type="HAMAP-Rule" id="MF_00836"/>
    </source>
</evidence>
<name>A0AAQ1GBH8_9BURK</name>
<dbReference type="EMBL" id="FNZM01000001">
    <property type="protein sequence ID" value="SEI90801.1"/>
    <property type="molecule type" value="Genomic_DNA"/>
</dbReference>
<dbReference type="HAMAP" id="MF_00836">
    <property type="entry name" value="PhnN"/>
    <property type="match status" value="1"/>
</dbReference>
<dbReference type="GO" id="GO:0006015">
    <property type="term" value="P:5-phosphoribose 1-diphosphate biosynthetic process"/>
    <property type="evidence" value="ECO:0007669"/>
    <property type="project" value="UniProtKB-UniRule"/>
</dbReference>
<dbReference type="Proteomes" id="UP000183529">
    <property type="component" value="Unassembled WGS sequence"/>
</dbReference>
<dbReference type="GO" id="GO:0033863">
    <property type="term" value="F:ribose 1,5-bisphosphate phosphokinase activity"/>
    <property type="evidence" value="ECO:0007669"/>
    <property type="project" value="UniProtKB-UniRule"/>
</dbReference>
<feature type="binding site" evidence="6">
    <location>
        <begin position="18"/>
        <end position="25"/>
    </location>
    <ligand>
        <name>ATP</name>
        <dbReference type="ChEBI" id="CHEBI:30616"/>
    </ligand>
</feature>
<comment type="similarity">
    <text evidence="6">Belongs to the ribose 1,5-bisphosphokinase family.</text>
</comment>
<dbReference type="InterPro" id="IPR008145">
    <property type="entry name" value="GK/Ca_channel_bsu"/>
</dbReference>
<comment type="caution">
    <text evidence="9">The sequence shown here is derived from an EMBL/GenBank/DDBJ whole genome shotgun (WGS) entry which is preliminary data.</text>
</comment>
<evidence type="ECO:0000313" key="8">
    <source>
        <dbReference type="EMBL" id="PXX19948.1"/>
    </source>
</evidence>
<dbReference type="SUPFAM" id="SSF52540">
    <property type="entry name" value="P-loop containing nucleoside triphosphate hydrolases"/>
    <property type="match status" value="1"/>
</dbReference>
<dbReference type="Proteomes" id="UP000247515">
    <property type="component" value="Unassembled WGS sequence"/>
</dbReference>
<evidence type="ECO:0000313" key="10">
    <source>
        <dbReference type="Proteomes" id="UP000183529"/>
    </source>
</evidence>
<comment type="catalytic activity">
    <reaction evidence="1 6">
        <text>alpha-D-ribose 1,5-bisphosphate + ATP = 5-phospho-alpha-D-ribose 1-diphosphate + ADP</text>
        <dbReference type="Rhea" id="RHEA:20109"/>
        <dbReference type="ChEBI" id="CHEBI:30616"/>
        <dbReference type="ChEBI" id="CHEBI:58017"/>
        <dbReference type="ChEBI" id="CHEBI:68688"/>
        <dbReference type="ChEBI" id="CHEBI:456216"/>
        <dbReference type="EC" id="2.7.4.23"/>
    </reaction>
</comment>
<dbReference type="EC" id="2.7.4.23" evidence="6"/>
<evidence type="ECO:0000259" key="7">
    <source>
        <dbReference type="SMART" id="SM00072"/>
    </source>
</evidence>
<dbReference type="EMBL" id="QJJV01000002">
    <property type="protein sequence ID" value="PXX19948.1"/>
    <property type="molecule type" value="Genomic_DNA"/>
</dbReference>
<dbReference type="InterPro" id="IPR012699">
    <property type="entry name" value="PhnN"/>
</dbReference>
<dbReference type="Gene3D" id="3.40.50.300">
    <property type="entry name" value="P-loop containing nucleotide triphosphate hydrolases"/>
    <property type="match status" value="1"/>
</dbReference>
<proteinExistence type="inferred from homology"/>
<gene>
    <name evidence="6" type="primary">phnN</name>
    <name evidence="8" type="ORF">C7400_102373</name>
    <name evidence="9" type="ORF">SAMN05216550_101365</name>
</gene>
<evidence type="ECO:0000256" key="2">
    <source>
        <dbReference type="ARBA" id="ARBA00005069"/>
    </source>
</evidence>
<dbReference type="AlphaFoldDB" id="A0AAQ1GBH8"/>
<feature type="domain" description="Guanylate kinase/L-type calcium channel beta subunit" evidence="7">
    <location>
        <begin position="10"/>
        <end position="189"/>
    </location>
</feature>
<keyword evidence="4 6" id="KW-0547">Nucleotide-binding</keyword>
<evidence type="ECO:0000256" key="3">
    <source>
        <dbReference type="ARBA" id="ARBA00022679"/>
    </source>
</evidence>
<reference evidence="8 11" key="2">
    <citation type="submission" date="2018-05" db="EMBL/GenBank/DDBJ databases">
        <title>Genomic Encyclopedia of Type Strains, Phase IV (KMG-V): Genome sequencing to study the core and pangenomes of soil and plant-associated prokaryotes.</title>
        <authorList>
            <person name="Whitman W."/>
        </authorList>
    </citation>
    <scope>NUCLEOTIDE SEQUENCE [LARGE SCALE GENOMIC DNA]</scope>
    <source>
        <strain evidence="8 11">SIr-6563</strain>
    </source>
</reference>
<dbReference type="NCBIfam" id="NF007485">
    <property type="entry name" value="PRK10078.1"/>
    <property type="match status" value="1"/>
</dbReference>
<sequence length="191" mass="20778">MTIPTTPLAATRLIYVMGPSGAGKDTLLGYARARLASEGVVFAHRYITREDGGPENHIALTDAEFESRSKRGLFALQWRSHALRYGIGVEIDQWLALGCTVVLNGSRAYVAEALARYPRMTLVHVEAAPHVLAARLASRARETPEQVAARLARRAPFDVPESASLTRIDNSGRLDEAGAAFVRAVQRVALD</sequence>
<keyword evidence="3 6" id="KW-0808">Transferase</keyword>